<dbReference type="SMART" id="SM00354">
    <property type="entry name" value="HTH_LACI"/>
    <property type="match status" value="1"/>
</dbReference>
<dbReference type="Gene3D" id="3.40.50.2300">
    <property type="match status" value="2"/>
</dbReference>
<dbReference type="PROSITE" id="PS50932">
    <property type="entry name" value="HTH_LACI_2"/>
    <property type="match status" value="1"/>
</dbReference>
<feature type="domain" description="HTH lacI-type" evidence="4">
    <location>
        <begin position="1"/>
        <end position="53"/>
    </location>
</feature>
<dbReference type="SUPFAM" id="SSF53822">
    <property type="entry name" value="Periplasmic binding protein-like I"/>
    <property type="match status" value="1"/>
</dbReference>
<dbReference type="InterPro" id="IPR010982">
    <property type="entry name" value="Lambda_DNA-bd_dom_sf"/>
</dbReference>
<dbReference type="Pfam" id="PF00356">
    <property type="entry name" value="LacI"/>
    <property type="match status" value="1"/>
</dbReference>
<accession>A0A553JXI3</accession>
<dbReference type="PANTHER" id="PTHR30146:SF109">
    <property type="entry name" value="HTH-TYPE TRANSCRIPTIONAL REGULATOR GALS"/>
    <property type="match status" value="1"/>
</dbReference>
<dbReference type="InterPro" id="IPR028082">
    <property type="entry name" value="Peripla_BP_I"/>
</dbReference>
<dbReference type="Pfam" id="PF13377">
    <property type="entry name" value="Peripla_BP_3"/>
    <property type="match status" value="1"/>
</dbReference>
<keyword evidence="6" id="KW-1185">Reference proteome</keyword>
<dbReference type="GO" id="GO:0003700">
    <property type="term" value="F:DNA-binding transcription factor activity"/>
    <property type="evidence" value="ECO:0007669"/>
    <property type="project" value="TreeGrafter"/>
</dbReference>
<reference evidence="5 6" key="1">
    <citation type="submission" date="2019-07" db="EMBL/GenBank/DDBJ databases">
        <authorList>
            <person name="Zhou L.-Y."/>
        </authorList>
    </citation>
    <scope>NUCLEOTIDE SEQUENCE [LARGE SCALE GENOMIC DNA]</scope>
    <source>
        <strain evidence="5 6">YIM 101269</strain>
    </source>
</reference>
<dbReference type="PANTHER" id="PTHR30146">
    <property type="entry name" value="LACI-RELATED TRANSCRIPTIONAL REPRESSOR"/>
    <property type="match status" value="1"/>
</dbReference>
<evidence type="ECO:0000256" key="2">
    <source>
        <dbReference type="ARBA" id="ARBA00023125"/>
    </source>
</evidence>
<dbReference type="InterPro" id="IPR046335">
    <property type="entry name" value="LacI/GalR-like_sensor"/>
</dbReference>
<protein>
    <submittedName>
        <fullName evidence="5">LacI family transcriptional regulator</fullName>
    </submittedName>
</protein>
<evidence type="ECO:0000256" key="3">
    <source>
        <dbReference type="ARBA" id="ARBA00023163"/>
    </source>
</evidence>
<dbReference type="AlphaFoldDB" id="A0A553JXI3"/>
<evidence type="ECO:0000256" key="1">
    <source>
        <dbReference type="ARBA" id="ARBA00023015"/>
    </source>
</evidence>
<dbReference type="PROSITE" id="PS00356">
    <property type="entry name" value="HTH_LACI_1"/>
    <property type="match status" value="1"/>
</dbReference>
<name>A0A553JXI3_9ACTN</name>
<sequence>MKDVALLAGVSVPTVSRFLSGSANVRADKRERVAAAIQELDFTPNASARVLVGGKPKVIAAVVGNTSRYGYAETIRGLEEAARADGYVVTFTVIEEADEESLTAGISLVLSQAIAGVAVLKFDPPGVAAIKRIPEWMPVVALSGVRDTAYAQAVIRESVAARHLVEHLLELGHETVHHVRIPPSRREDGRTAGWRRALKDAGREVPEVFEASWDPQSGRDVGNVIAERDDVTAVFCGNDEIAMGVMAGLRDKGLRVPEDVSVVGFDDHPLSSLWHPALTTARQEFADMGRNGWELLKEQIHGAKDHPLVSSTPDVIIRESTAPPRGN</sequence>
<keyword evidence="3" id="KW-0804">Transcription</keyword>
<keyword evidence="2" id="KW-0238">DNA-binding</keyword>
<gene>
    <name evidence="5" type="ORF">FOJ82_14870</name>
</gene>
<dbReference type="SUPFAM" id="SSF47413">
    <property type="entry name" value="lambda repressor-like DNA-binding domains"/>
    <property type="match status" value="1"/>
</dbReference>
<dbReference type="Gene3D" id="1.10.260.40">
    <property type="entry name" value="lambda repressor-like DNA-binding domains"/>
    <property type="match status" value="1"/>
</dbReference>
<dbReference type="OrthoDB" id="9785139at2"/>
<comment type="caution">
    <text evidence="5">The sequence shown here is derived from an EMBL/GenBank/DDBJ whole genome shotgun (WGS) entry which is preliminary data.</text>
</comment>
<proteinExistence type="predicted"/>
<dbReference type="CDD" id="cd01574">
    <property type="entry name" value="PBP1_LacI"/>
    <property type="match status" value="1"/>
</dbReference>
<dbReference type="EMBL" id="VKKG01000006">
    <property type="protein sequence ID" value="TRY17152.1"/>
    <property type="molecule type" value="Genomic_DNA"/>
</dbReference>
<dbReference type="Proteomes" id="UP000317638">
    <property type="component" value="Unassembled WGS sequence"/>
</dbReference>
<keyword evidence="1" id="KW-0805">Transcription regulation</keyword>
<evidence type="ECO:0000313" key="6">
    <source>
        <dbReference type="Proteomes" id="UP000317638"/>
    </source>
</evidence>
<dbReference type="CDD" id="cd01392">
    <property type="entry name" value="HTH_LacI"/>
    <property type="match status" value="1"/>
</dbReference>
<dbReference type="InterPro" id="IPR000843">
    <property type="entry name" value="HTH_LacI"/>
</dbReference>
<dbReference type="GO" id="GO:0000976">
    <property type="term" value="F:transcription cis-regulatory region binding"/>
    <property type="evidence" value="ECO:0007669"/>
    <property type="project" value="TreeGrafter"/>
</dbReference>
<organism evidence="5 6">
    <name type="scientific">Tessaracoccus rhinocerotis</name>
    <dbReference type="NCBI Taxonomy" id="1689449"/>
    <lineage>
        <taxon>Bacteria</taxon>
        <taxon>Bacillati</taxon>
        <taxon>Actinomycetota</taxon>
        <taxon>Actinomycetes</taxon>
        <taxon>Propionibacteriales</taxon>
        <taxon>Propionibacteriaceae</taxon>
        <taxon>Tessaracoccus</taxon>
    </lineage>
</organism>
<evidence type="ECO:0000259" key="4">
    <source>
        <dbReference type="PROSITE" id="PS50932"/>
    </source>
</evidence>
<evidence type="ECO:0000313" key="5">
    <source>
        <dbReference type="EMBL" id="TRY17152.1"/>
    </source>
</evidence>